<protein>
    <recommendedName>
        <fullName evidence="4">Integral membrane protein</fullName>
    </recommendedName>
</protein>
<accession>A0A3E0G5Y2</accession>
<evidence type="ECO:0000313" key="3">
    <source>
        <dbReference type="Proteomes" id="UP000256269"/>
    </source>
</evidence>
<sequence>MAQPTPVAADRDGATDTEMTLILTEYDQVKGEQRNRIQHRDGLVYTTIAAMGAVIAATIGQHNAAVLLLLPPVAIVLGWKYLANDEKIGSANRYVREQLSPRAAEIAGVPGAFGWESYHRTGVFCRARWLVQLAVDLLAFTVLPAAALVGFWVVGPCPAGLAVVSVAEALLLTGFGWLVWLACRPLTGHDTRHAQL</sequence>
<feature type="transmembrane region" description="Helical" evidence="1">
    <location>
        <begin position="159"/>
        <end position="183"/>
    </location>
</feature>
<keyword evidence="1" id="KW-0812">Transmembrane</keyword>
<dbReference type="RefSeq" id="WP_211353679.1">
    <property type="nucleotide sequence ID" value="NZ_CP144378.1"/>
</dbReference>
<keyword evidence="1" id="KW-0472">Membrane</keyword>
<feature type="transmembrane region" description="Helical" evidence="1">
    <location>
        <begin position="65"/>
        <end position="83"/>
    </location>
</feature>
<proteinExistence type="predicted"/>
<organism evidence="2 3">
    <name type="scientific">Kutzneria buriramensis</name>
    <dbReference type="NCBI Taxonomy" id="1045776"/>
    <lineage>
        <taxon>Bacteria</taxon>
        <taxon>Bacillati</taxon>
        <taxon>Actinomycetota</taxon>
        <taxon>Actinomycetes</taxon>
        <taxon>Pseudonocardiales</taxon>
        <taxon>Pseudonocardiaceae</taxon>
        <taxon>Kutzneria</taxon>
    </lineage>
</organism>
<dbReference type="AlphaFoldDB" id="A0A3E0G5Y2"/>
<feature type="transmembrane region" description="Helical" evidence="1">
    <location>
        <begin position="42"/>
        <end position="59"/>
    </location>
</feature>
<gene>
    <name evidence="2" type="ORF">BCF44_1382</name>
</gene>
<evidence type="ECO:0008006" key="4">
    <source>
        <dbReference type="Google" id="ProtNLM"/>
    </source>
</evidence>
<reference evidence="2 3" key="1">
    <citation type="submission" date="2018-08" db="EMBL/GenBank/DDBJ databases">
        <title>Genomic Encyclopedia of Archaeal and Bacterial Type Strains, Phase II (KMG-II): from individual species to whole genera.</title>
        <authorList>
            <person name="Goeker M."/>
        </authorList>
    </citation>
    <scope>NUCLEOTIDE SEQUENCE [LARGE SCALE GENOMIC DNA]</scope>
    <source>
        <strain evidence="2 3">DSM 45791</strain>
    </source>
</reference>
<dbReference type="Proteomes" id="UP000256269">
    <property type="component" value="Unassembled WGS sequence"/>
</dbReference>
<evidence type="ECO:0000313" key="2">
    <source>
        <dbReference type="EMBL" id="REH18015.1"/>
    </source>
</evidence>
<feature type="transmembrane region" description="Helical" evidence="1">
    <location>
        <begin position="129"/>
        <end position="153"/>
    </location>
</feature>
<comment type="caution">
    <text evidence="2">The sequence shown here is derived from an EMBL/GenBank/DDBJ whole genome shotgun (WGS) entry which is preliminary data.</text>
</comment>
<evidence type="ECO:0000256" key="1">
    <source>
        <dbReference type="SAM" id="Phobius"/>
    </source>
</evidence>
<keyword evidence="1" id="KW-1133">Transmembrane helix</keyword>
<keyword evidence="3" id="KW-1185">Reference proteome</keyword>
<dbReference type="EMBL" id="QUNO01000038">
    <property type="protein sequence ID" value="REH18015.1"/>
    <property type="molecule type" value="Genomic_DNA"/>
</dbReference>
<name>A0A3E0G5Y2_9PSEU</name>